<keyword evidence="4" id="KW-1185">Reference proteome</keyword>
<dbReference type="Gene3D" id="3.20.20.80">
    <property type="entry name" value="Glycosidases"/>
    <property type="match status" value="1"/>
</dbReference>
<dbReference type="SUPFAM" id="SSF54556">
    <property type="entry name" value="Chitinase insertion domain"/>
    <property type="match status" value="1"/>
</dbReference>
<evidence type="ECO:0000313" key="3">
    <source>
        <dbReference type="Ensembl" id="ENSHHUP00000052914.1"/>
    </source>
</evidence>
<dbReference type="Ensembl" id="ENSHHUT00000054763.1">
    <property type="protein sequence ID" value="ENSHHUP00000052914.1"/>
    <property type="gene ID" value="ENSHHUG00000031792.1"/>
</dbReference>
<dbReference type="Gene3D" id="3.10.50.10">
    <property type="match status" value="1"/>
</dbReference>
<dbReference type="STRING" id="62062.ENSHHUP00000052914"/>
<dbReference type="FunFam" id="3.10.50.10:FF:000001">
    <property type="entry name" value="Chitinase 3-like 1"/>
    <property type="match status" value="1"/>
</dbReference>
<keyword evidence="1" id="KW-1015">Disulfide bond</keyword>
<reference evidence="4" key="1">
    <citation type="submission" date="2018-06" db="EMBL/GenBank/DDBJ databases">
        <title>Genome assembly of Danube salmon.</title>
        <authorList>
            <person name="Macqueen D.J."/>
            <person name="Gundappa M.K."/>
        </authorList>
    </citation>
    <scope>NUCLEOTIDE SEQUENCE [LARGE SCALE GENOMIC DNA]</scope>
</reference>
<proteinExistence type="predicted"/>
<dbReference type="GeneTree" id="ENSGT00940000162989"/>
<dbReference type="PROSITE" id="PS51910">
    <property type="entry name" value="GH18_2"/>
    <property type="match status" value="1"/>
</dbReference>
<dbReference type="GO" id="GO:0005576">
    <property type="term" value="C:extracellular region"/>
    <property type="evidence" value="ECO:0007669"/>
    <property type="project" value="TreeGrafter"/>
</dbReference>
<evidence type="ECO:0000313" key="4">
    <source>
        <dbReference type="Proteomes" id="UP000314982"/>
    </source>
</evidence>
<reference evidence="3" key="3">
    <citation type="submission" date="2025-09" db="UniProtKB">
        <authorList>
            <consortium name="Ensembl"/>
        </authorList>
    </citation>
    <scope>IDENTIFICATION</scope>
</reference>
<evidence type="ECO:0000256" key="1">
    <source>
        <dbReference type="ARBA" id="ARBA00023157"/>
    </source>
</evidence>
<dbReference type="PANTHER" id="PTHR11177:SF248">
    <property type="entry name" value="CHITOTRIOSIDASE-1"/>
    <property type="match status" value="1"/>
</dbReference>
<feature type="domain" description="GH18" evidence="2">
    <location>
        <begin position="1"/>
        <end position="109"/>
    </location>
</feature>
<dbReference type="AlphaFoldDB" id="A0A4W5NVI4"/>
<dbReference type="InterPro" id="IPR050314">
    <property type="entry name" value="Glycosyl_Hydrlase_18"/>
</dbReference>
<organism evidence="3 4">
    <name type="scientific">Hucho hucho</name>
    <name type="common">huchen</name>
    <dbReference type="NCBI Taxonomy" id="62062"/>
    <lineage>
        <taxon>Eukaryota</taxon>
        <taxon>Metazoa</taxon>
        <taxon>Chordata</taxon>
        <taxon>Craniata</taxon>
        <taxon>Vertebrata</taxon>
        <taxon>Euteleostomi</taxon>
        <taxon>Actinopterygii</taxon>
        <taxon>Neopterygii</taxon>
        <taxon>Teleostei</taxon>
        <taxon>Protacanthopterygii</taxon>
        <taxon>Salmoniformes</taxon>
        <taxon>Salmonidae</taxon>
        <taxon>Salmoninae</taxon>
        <taxon>Hucho</taxon>
    </lineage>
</organism>
<name>A0A4W5NVI4_9TELE</name>
<dbReference type="Proteomes" id="UP000314982">
    <property type="component" value="Unassembled WGS sequence"/>
</dbReference>
<dbReference type="Pfam" id="PF00704">
    <property type="entry name" value="Glyco_hydro_18"/>
    <property type="match status" value="1"/>
</dbReference>
<sequence>MKYWRDNGTPVEKLNMGFASYGRTFRLTSSDSSVGAPASGPASAGPYTREAGFWAYYEICTFVKGATVEMIADQMVPYAYKGNEWVGFDNRQSYETKVIFNSTFTMMLI</sequence>
<accession>A0A4W5NVI4</accession>
<dbReference type="GO" id="GO:0005975">
    <property type="term" value="P:carbohydrate metabolic process"/>
    <property type="evidence" value="ECO:0007669"/>
    <property type="project" value="InterPro"/>
</dbReference>
<dbReference type="InterPro" id="IPR001223">
    <property type="entry name" value="Glyco_hydro18_cat"/>
</dbReference>
<dbReference type="PANTHER" id="PTHR11177">
    <property type="entry name" value="CHITINASE"/>
    <property type="match status" value="1"/>
</dbReference>
<dbReference type="InterPro" id="IPR029070">
    <property type="entry name" value="Chitinase_insertion_sf"/>
</dbReference>
<evidence type="ECO:0000259" key="2">
    <source>
        <dbReference type="PROSITE" id="PS51910"/>
    </source>
</evidence>
<protein>
    <recommendedName>
        <fullName evidence="2">GH18 domain-containing protein</fullName>
    </recommendedName>
</protein>
<dbReference type="InterPro" id="IPR017853">
    <property type="entry name" value="GH"/>
</dbReference>
<dbReference type="SUPFAM" id="SSF51445">
    <property type="entry name" value="(Trans)glycosidases"/>
    <property type="match status" value="1"/>
</dbReference>
<reference evidence="3" key="2">
    <citation type="submission" date="2025-08" db="UniProtKB">
        <authorList>
            <consortium name="Ensembl"/>
        </authorList>
    </citation>
    <scope>IDENTIFICATION</scope>
</reference>